<gene>
    <name evidence="1" type="ORF">B7722_02025</name>
</gene>
<protein>
    <submittedName>
        <fullName evidence="1">Uncharacterized protein</fullName>
    </submittedName>
</protein>
<dbReference type="RefSeq" id="WP_084942828.1">
    <property type="nucleotide sequence ID" value="NZ_NCUJ01000014.1"/>
</dbReference>
<sequence>MKFSKKAVFIVMLVGVLLLTPYLAYKYYVNKYVDPYSTFLFKRKIVDYKYIEDGKALAIKWDYDNPLDYWLASQSTYVYWVSPVASQNKIVQEYKRLAISSMYRNEPIDDEYWKIAVYDIKTKGFPSKDYDIFKMTRDYDSDYIPTGITSSIYISDGRELLDIHLKNAKDGSLVNKSIDLDEGKIVELGKGQDYIKYSDATSFSSLLPESENYFMYNWKIGISKEGKLAKDALIRQKYPEAAKLLEDNNGSIVVLADKPSIENNMPIYQLLYKEGTNLFENVKIPAENSVDGQEHIVNSQEEFIRYYRNKEKGEPKARM</sequence>
<evidence type="ECO:0000313" key="1">
    <source>
        <dbReference type="EMBL" id="ORO52399.1"/>
    </source>
</evidence>
<name>A0A1X1GZW7_STROR</name>
<proteinExistence type="predicted"/>
<dbReference type="EMBL" id="NCUJ01000014">
    <property type="protein sequence ID" value="ORO52399.1"/>
    <property type="molecule type" value="Genomic_DNA"/>
</dbReference>
<dbReference type="AlphaFoldDB" id="A0A1X1GZW7"/>
<comment type="caution">
    <text evidence="1">The sequence shown here is derived from an EMBL/GenBank/DDBJ whole genome shotgun (WGS) entry which is preliminary data.</text>
</comment>
<evidence type="ECO:0000313" key="2">
    <source>
        <dbReference type="Proteomes" id="UP000193768"/>
    </source>
</evidence>
<dbReference type="Proteomes" id="UP000193768">
    <property type="component" value="Unassembled WGS sequence"/>
</dbReference>
<reference evidence="1 2" key="1">
    <citation type="journal article" date="2016" name="Eur. J. Clin. Microbiol. Infect. Dis.">
        <title>Whole genome sequencing as a tool for phylogenetic analysis of clinical strains of Mitis group streptococci.</title>
        <authorList>
            <person name="Rasmussen L.H."/>
            <person name="Dargis R."/>
            <person name="Hojholt K."/>
            <person name="Christensen J.J."/>
            <person name="Skovgaard O."/>
            <person name="Justesen U.S."/>
            <person name="Rosenvinge F.S."/>
            <person name="Moser C."/>
            <person name="Lukjancenko O."/>
            <person name="Rasmussen S."/>
            <person name="Nielsen X.C."/>
        </authorList>
    </citation>
    <scope>NUCLEOTIDE SEQUENCE [LARGE SCALE GENOMIC DNA]</scope>
    <source>
        <strain evidence="1 2">RH_8610_08</strain>
    </source>
</reference>
<accession>A0A1X1GZW7</accession>
<organism evidence="1 2">
    <name type="scientific">Streptococcus oralis subsp. oralis</name>
    <dbReference type="NCBI Taxonomy" id="1891914"/>
    <lineage>
        <taxon>Bacteria</taxon>
        <taxon>Bacillati</taxon>
        <taxon>Bacillota</taxon>
        <taxon>Bacilli</taxon>
        <taxon>Lactobacillales</taxon>
        <taxon>Streptococcaceae</taxon>
        <taxon>Streptococcus</taxon>
    </lineage>
</organism>